<proteinExistence type="predicted"/>
<feature type="region of interest" description="Disordered" evidence="1">
    <location>
        <begin position="1"/>
        <end position="63"/>
    </location>
</feature>
<sequence>MPAERTPGAPPPPAAPSRRSVVATSSQEPPGEREPPSGIPDGGTYVRTAPYLIGGAGQYTLTP</sequence>
<keyword evidence="3" id="KW-1185">Reference proteome</keyword>
<comment type="caution">
    <text evidence="2">The sequence shown here is derived from an EMBL/GenBank/DDBJ whole genome shotgun (WGS) entry which is preliminary data.</text>
</comment>
<dbReference type="Proteomes" id="UP000624183">
    <property type="component" value="Unassembled WGS sequence"/>
</dbReference>
<evidence type="ECO:0000313" key="2">
    <source>
        <dbReference type="EMBL" id="GGZ59875.1"/>
    </source>
</evidence>
<dbReference type="EMBL" id="BMUW01000006">
    <property type="protein sequence ID" value="GGZ59875.1"/>
    <property type="molecule type" value="Genomic_DNA"/>
</dbReference>
<reference evidence="3" key="1">
    <citation type="journal article" date="2019" name="Int. J. Syst. Evol. Microbiol.">
        <title>The Global Catalogue of Microorganisms (GCM) 10K type strain sequencing project: providing services to taxonomists for standard genome sequencing and annotation.</title>
        <authorList>
            <consortium name="The Broad Institute Genomics Platform"/>
            <consortium name="The Broad Institute Genome Sequencing Center for Infectious Disease"/>
            <person name="Wu L."/>
            <person name="Ma J."/>
        </authorList>
    </citation>
    <scope>NUCLEOTIDE SEQUENCE [LARGE SCALE GENOMIC DNA]</scope>
    <source>
        <strain evidence="3">JCM 4602</strain>
    </source>
</reference>
<gene>
    <name evidence="2" type="ORF">GCM10010328_38370</name>
</gene>
<accession>A0ABQ3BZQ5</accession>
<evidence type="ECO:0000313" key="3">
    <source>
        <dbReference type="Proteomes" id="UP000624183"/>
    </source>
</evidence>
<name>A0ABQ3BZQ5_9ACTN</name>
<protein>
    <submittedName>
        <fullName evidence="2">Uncharacterized protein</fullName>
    </submittedName>
</protein>
<organism evidence="2 3">
    <name type="scientific">Streptomyces rubiginosohelvolus</name>
    <dbReference type="NCBI Taxonomy" id="67362"/>
    <lineage>
        <taxon>Bacteria</taxon>
        <taxon>Bacillati</taxon>
        <taxon>Actinomycetota</taxon>
        <taxon>Actinomycetes</taxon>
        <taxon>Kitasatosporales</taxon>
        <taxon>Streptomycetaceae</taxon>
        <taxon>Streptomyces</taxon>
    </lineage>
</organism>
<evidence type="ECO:0000256" key="1">
    <source>
        <dbReference type="SAM" id="MobiDB-lite"/>
    </source>
</evidence>